<gene>
    <name evidence="2" type="ORF">GIS00_02945</name>
</gene>
<feature type="region of interest" description="Disordered" evidence="1">
    <location>
        <begin position="1"/>
        <end position="46"/>
    </location>
</feature>
<comment type="caution">
    <text evidence="2">The sequence shown here is derived from an EMBL/GenBank/DDBJ whole genome shotgun (WGS) entry which is preliminary data.</text>
</comment>
<organism evidence="2 3">
    <name type="scientific">Nakamurella alba</name>
    <dbReference type="NCBI Taxonomy" id="2665158"/>
    <lineage>
        <taxon>Bacteria</taxon>
        <taxon>Bacillati</taxon>
        <taxon>Actinomycetota</taxon>
        <taxon>Actinomycetes</taxon>
        <taxon>Nakamurellales</taxon>
        <taxon>Nakamurellaceae</taxon>
        <taxon>Nakamurella</taxon>
    </lineage>
</organism>
<protein>
    <submittedName>
        <fullName evidence="2">Type II toxin-antitoxin system prevent-host-death family antitoxin</fullName>
    </submittedName>
</protein>
<proteinExistence type="predicted"/>
<dbReference type="EMBL" id="WLYK01000001">
    <property type="protein sequence ID" value="MTD12903.1"/>
    <property type="molecule type" value="Genomic_DNA"/>
</dbReference>
<dbReference type="AlphaFoldDB" id="A0A7K1FHY9"/>
<dbReference type="RefSeq" id="WP_154766882.1">
    <property type="nucleotide sequence ID" value="NZ_WLYK01000001.1"/>
</dbReference>
<evidence type="ECO:0000313" key="2">
    <source>
        <dbReference type="EMBL" id="MTD12903.1"/>
    </source>
</evidence>
<sequence length="74" mass="8152">MDVTGQQADGRWDRVVDRVDRSEEAGLTKDDRPVAKRDALSDPAPGPRVFGRTRLMVPATFDAALPDSELAAWE</sequence>
<name>A0A7K1FHY9_9ACTN</name>
<feature type="compositionally biased region" description="Basic and acidic residues" evidence="1">
    <location>
        <begin position="10"/>
        <end position="40"/>
    </location>
</feature>
<accession>A0A7K1FHY9</accession>
<keyword evidence="3" id="KW-1185">Reference proteome</keyword>
<evidence type="ECO:0000313" key="3">
    <source>
        <dbReference type="Proteomes" id="UP000460221"/>
    </source>
</evidence>
<dbReference type="Proteomes" id="UP000460221">
    <property type="component" value="Unassembled WGS sequence"/>
</dbReference>
<evidence type="ECO:0000256" key="1">
    <source>
        <dbReference type="SAM" id="MobiDB-lite"/>
    </source>
</evidence>
<reference evidence="2 3" key="1">
    <citation type="submission" date="2019-11" db="EMBL/GenBank/DDBJ databases">
        <authorList>
            <person name="Jiang L.-Q."/>
        </authorList>
    </citation>
    <scope>NUCLEOTIDE SEQUENCE [LARGE SCALE GENOMIC DNA]</scope>
    <source>
        <strain evidence="2 3">YIM 132087</strain>
    </source>
</reference>